<gene>
    <name evidence="5" type="primary">nuoN</name>
    <name evidence="8" type="ORF">GCM10023183_15240</name>
</gene>
<comment type="similarity">
    <text evidence="5">Belongs to the complex I subunit 2 family.</text>
</comment>
<feature type="transmembrane region" description="Helical" evidence="5">
    <location>
        <begin position="435"/>
        <end position="455"/>
    </location>
</feature>
<feature type="transmembrane region" description="Helical" evidence="5">
    <location>
        <begin position="259"/>
        <end position="284"/>
    </location>
</feature>
<protein>
    <recommendedName>
        <fullName evidence="5">NADH-quinone oxidoreductase subunit N</fullName>
        <ecNumber evidence="5">7.1.1.-</ecNumber>
    </recommendedName>
    <alternativeName>
        <fullName evidence="5">NADH dehydrogenase I subunit N</fullName>
    </alternativeName>
    <alternativeName>
        <fullName evidence="5">NDH-1 subunit N</fullName>
    </alternativeName>
</protein>
<evidence type="ECO:0000256" key="5">
    <source>
        <dbReference type="HAMAP-Rule" id="MF_00445"/>
    </source>
</evidence>
<dbReference type="HAMAP" id="MF_00445">
    <property type="entry name" value="NDH1_NuoN_1"/>
    <property type="match status" value="1"/>
</dbReference>
<keyword evidence="5" id="KW-0520">NAD</keyword>
<sequence length="509" mass="55599">MQTPILTAPLDVMGQTAESLQKLGPECLLLTGFLVVLVLDLLPSQKLRAKLPFFSLLLFMGVAVWQGLQVFQVLPYATGSFFMGMLHQDGLALWGSWLFSLSAVLSLLVMQFGWKQELETSTRNEFFAVLFAVVLGLNLLVRSSNLLMLFLSLELVSIGSYLLLLLASVTPKRVEAGVKYILYGMFASGIMLYGISFLYGLSGTLQFLEPGFWASLAEVPLVFMTLVWGLVLAGILFKLAGFPFHFWAPDVYQTAPTGVVAFFSTAPKIAAVLVLLRFCLGSGVTTGSLQETNPSLFILLQVAAVGTLMLGNFTALLQQDIKRLMAYSSIAHAGFLLLAILWGGASSVSTVLFYATVLLFSNMGFFLVIQLMQNATGSALLSDWAGLGKKAPYVGVLAMVFLISLIGLPPTGGFLAKLLVFSQLWEGYQVTGQLVFFLLLLGALLLTAVVLYYYLKVPFTLFMRGKEYGQKIAFPLGAYLFLGLLCIPVLLSFFKADWLVKVLEQVLSL</sequence>
<dbReference type="InterPro" id="IPR010096">
    <property type="entry name" value="NADH-Q_OxRdtase_suN/2"/>
</dbReference>
<keyword evidence="4 5" id="KW-0472">Membrane</keyword>
<name>A0ABP8FG23_9BACT</name>
<reference evidence="9" key="1">
    <citation type="journal article" date="2019" name="Int. J. Syst. Evol. Microbiol.">
        <title>The Global Catalogue of Microorganisms (GCM) 10K type strain sequencing project: providing services to taxonomists for standard genome sequencing and annotation.</title>
        <authorList>
            <consortium name="The Broad Institute Genomics Platform"/>
            <consortium name="The Broad Institute Genome Sequencing Center for Infectious Disease"/>
            <person name="Wu L."/>
            <person name="Ma J."/>
        </authorList>
    </citation>
    <scope>NUCLEOTIDE SEQUENCE [LARGE SCALE GENOMIC DNA]</scope>
    <source>
        <strain evidence="9">JCM 17917</strain>
    </source>
</reference>
<comment type="subcellular location">
    <subcellularLocation>
        <location evidence="5">Cell membrane</location>
        <topology evidence="5">Multi-pass membrane protein</topology>
    </subcellularLocation>
    <subcellularLocation>
        <location evidence="1">Endomembrane system</location>
        <topology evidence="1">Multi-pass membrane protein</topology>
    </subcellularLocation>
    <subcellularLocation>
        <location evidence="6">Membrane</location>
        <topology evidence="6">Multi-pass membrane protein</topology>
    </subcellularLocation>
</comment>
<evidence type="ECO:0000256" key="6">
    <source>
        <dbReference type="RuleBase" id="RU000320"/>
    </source>
</evidence>
<keyword evidence="9" id="KW-1185">Reference proteome</keyword>
<comment type="catalytic activity">
    <reaction evidence="5">
        <text>a quinone + NADH + 5 H(+)(in) = a quinol + NAD(+) + 4 H(+)(out)</text>
        <dbReference type="Rhea" id="RHEA:57888"/>
        <dbReference type="ChEBI" id="CHEBI:15378"/>
        <dbReference type="ChEBI" id="CHEBI:24646"/>
        <dbReference type="ChEBI" id="CHEBI:57540"/>
        <dbReference type="ChEBI" id="CHEBI:57945"/>
        <dbReference type="ChEBI" id="CHEBI:132124"/>
    </reaction>
</comment>
<dbReference type="EMBL" id="BAABGX010000002">
    <property type="protein sequence ID" value="GAA4303016.1"/>
    <property type="molecule type" value="Genomic_DNA"/>
</dbReference>
<feature type="transmembrane region" description="Helical" evidence="5">
    <location>
        <begin position="324"/>
        <end position="345"/>
    </location>
</feature>
<feature type="transmembrane region" description="Helical" evidence="5">
    <location>
        <begin position="54"/>
        <end position="74"/>
    </location>
</feature>
<keyword evidence="5" id="KW-0874">Quinone</keyword>
<evidence type="ECO:0000259" key="7">
    <source>
        <dbReference type="Pfam" id="PF00361"/>
    </source>
</evidence>
<organism evidence="8 9">
    <name type="scientific">Nibribacter koreensis</name>
    <dbReference type="NCBI Taxonomy" id="1084519"/>
    <lineage>
        <taxon>Bacteria</taxon>
        <taxon>Pseudomonadati</taxon>
        <taxon>Bacteroidota</taxon>
        <taxon>Cytophagia</taxon>
        <taxon>Cytophagales</taxon>
        <taxon>Hymenobacteraceae</taxon>
        <taxon>Nibribacter</taxon>
    </lineage>
</organism>
<feature type="domain" description="NADH:quinone oxidoreductase/Mrp antiporter transmembrane" evidence="7">
    <location>
        <begin position="143"/>
        <end position="437"/>
    </location>
</feature>
<keyword evidence="2 5" id="KW-0812">Transmembrane</keyword>
<keyword evidence="5" id="KW-1278">Translocase</keyword>
<evidence type="ECO:0000256" key="2">
    <source>
        <dbReference type="ARBA" id="ARBA00022692"/>
    </source>
</evidence>
<feature type="transmembrane region" description="Helical" evidence="5">
    <location>
        <begin position="476"/>
        <end position="494"/>
    </location>
</feature>
<comment type="subunit">
    <text evidence="5">NDH-1 is composed of 14 different subunits. Subunits NuoA, H, J, K, L, M, N constitute the membrane sector of the complex.</text>
</comment>
<keyword evidence="5" id="KW-0813">Transport</keyword>
<feature type="transmembrane region" description="Helical" evidence="5">
    <location>
        <begin position="23"/>
        <end position="42"/>
    </location>
</feature>
<comment type="caution">
    <text evidence="8">The sequence shown here is derived from an EMBL/GenBank/DDBJ whole genome shotgun (WGS) entry which is preliminary data.</text>
</comment>
<evidence type="ECO:0000313" key="9">
    <source>
        <dbReference type="Proteomes" id="UP001501844"/>
    </source>
</evidence>
<feature type="transmembrane region" description="Helical" evidence="5">
    <location>
        <begin position="94"/>
        <end position="114"/>
    </location>
</feature>
<proteinExistence type="inferred from homology"/>
<accession>A0ABP8FG23</accession>
<dbReference type="PANTHER" id="PTHR22773">
    <property type="entry name" value="NADH DEHYDROGENASE"/>
    <property type="match status" value="1"/>
</dbReference>
<comment type="function">
    <text evidence="5">NDH-1 shuttles electrons from NADH, via FMN and iron-sulfur (Fe-S) centers, to quinones in the respiratory chain. The immediate electron acceptor for the enzyme in this species is believed to be a menaquinone. Couples the redox reaction to proton translocation (for every two electrons transferred, four hydrogen ions are translocated across the cytoplasmic membrane), and thus conserves the redox energy in a proton gradient.</text>
</comment>
<feature type="transmembrane region" description="Helical" evidence="5">
    <location>
        <begin position="180"/>
        <end position="201"/>
    </location>
</feature>
<evidence type="ECO:0000313" key="8">
    <source>
        <dbReference type="EMBL" id="GAA4303016.1"/>
    </source>
</evidence>
<dbReference type="Proteomes" id="UP001501844">
    <property type="component" value="Unassembled WGS sequence"/>
</dbReference>
<keyword evidence="5" id="KW-1003">Cell membrane</keyword>
<dbReference type="RefSeq" id="WP_345164322.1">
    <property type="nucleotide sequence ID" value="NZ_BAABGX010000002.1"/>
</dbReference>
<evidence type="ECO:0000256" key="4">
    <source>
        <dbReference type="ARBA" id="ARBA00023136"/>
    </source>
</evidence>
<dbReference type="InterPro" id="IPR001750">
    <property type="entry name" value="ND/Mrp_TM"/>
</dbReference>
<dbReference type="EC" id="7.1.1.-" evidence="5"/>
<keyword evidence="3 5" id="KW-1133">Transmembrane helix</keyword>
<evidence type="ECO:0000256" key="1">
    <source>
        <dbReference type="ARBA" id="ARBA00004127"/>
    </source>
</evidence>
<feature type="transmembrane region" description="Helical" evidence="5">
    <location>
        <begin position="351"/>
        <end position="372"/>
    </location>
</feature>
<feature type="transmembrane region" description="Helical" evidence="5">
    <location>
        <begin position="126"/>
        <end position="141"/>
    </location>
</feature>
<feature type="transmembrane region" description="Helical" evidence="5">
    <location>
        <begin position="221"/>
        <end position="247"/>
    </location>
</feature>
<dbReference type="Pfam" id="PF00361">
    <property type="entry name" value="Proton_antipo_M"/>
    <property type="match status" value="1"/>
</dbReference>
<feature type="transmembrane region" description="Helical" evidence="5">
    <location>
        <begin position="296"/>
        <end position="317"/>
    </location>
</feature>
<feature type="transmembrane region" description="Helical" evidence="5">
    <location>
        <begin position="147"/>
        <end position="168"/>
    </location>
</feature>
<feature type="transmembrane region" description="Helical" evidence="5">
    <location>
        <begin position="393"/>
        <end position="415"/>
    </location>
</feature>
<evidence type="ECO:0000256" key="3">
    <source>
        <dbReference type="ARBA" id="ARBA00022989"/>
    </source>
</evidence>